<accession>A0A8T4L653</accession>
<evidence type="ECO:0000313" key="2">
    <source>
        <dbReference type="EMBL" id="MBS3061029.1"/>
    </source>
</evidence>
<dbReference type="EMBL" id="JAGVWC010000005">
    <property type="protein sequence ID" value="MBS3061029.1"/>
    <property type="molecule type" value="Genomic_DNA"/>
</dbReference>
<dbReference type="AlphaFoldDB" id="A0A8T4L653"/>
<organism evidence="2 3">
    <name type="scientific">Candidatus Iainarchaeum sp</name>
    <dbReference type="NCBI Taxonomy" id="3101447"/>
    <lineage>
        <taxon>Archaea</taxon>
        <taxon>Candidatus Iainarchaeota</taxon>
        <taxon>Candidatus Iainarchaeia</taxon>
        <taxon>Candidatus Iainarchaeales</taxon>
        <taxon>Candidatus Iainarchaeaceae</taxon>
        <taxon>Candidatus Iainarchaeum</taxon>
    </lineage>
</organism>
<comment type="caution">
    <text evidence="2">The sequence shown here is derived from an EMBL/GenBank/DDBJ whole genome shotgun (WGS) entry which is preliminary data.</text>
</comment>
<proteinExistence type="predicted"/>
<evidence type="ECO:0000256" key="1">
    <source>
        <dbReference type="SAM" id="MobiDB-lite"/>
    </source>
</evidence>
<dbReference type="Proteomes" id="UP000675968">
    <property type="component" value="Unassembled WGS sequence"/>
</dbReference>
<sequence length="178" mass="21118">MSRIQIPRKPKRKILIQSPRPPHARHKHPLVRLRPTRVVFWCVAGQESSFLGKKTFDALLQKKGVHKRFKVDYEGFFGRTKPEIEKILQNADYVVPMFHFIAPLLRRSVRKLRKQPVVLDVGFDTIHDQYNRHKYEEVFRLIQRIPAHSIHIPLGTKRYPPLKKIRKNTRMPKVPPTK</sequence>
<evidence type="ECO:0000313" key="3">
    <source>
        <dbReference type="Proteomes" id="UP000675968"/>
    </source>
</evidence>
<gene>
    <name evidence="2" type="ORF">J4215_00435</name>
</gene>
<name>A0A8T4L653_9ARCH</name>
<feature type="region of interest" description="Disordered" evidence="1">
    <location>
        <begin position="1"/>
        <end position="28"/>
    </location>
</feature>
<reference evidence="2" key="1">
    <citation type="submission" date="2021-03" db="EMBL/GenBank/DDBJ databases">
        <authorList>
            <person name="Jaffe A."/>
        </authorList>
    </citation>
    <scope>NUCLEOTIDE SEQUENCE</scope>
    <source>
        <strain evidence="2">RIFCSPLOWO2_01_FULL_AR10_48_17</strain>
    </source>
</reference>
<feature type="compositionally biased region" description="Basic residues" evidence="1">
    <location>
        <begin position="1"/>
        <end position="14"/>
    </location>
</feature>
<reference evidence="2" key="2">
    <citation type="submission" date="2021-05" db="EMBL/GenBank/DDBJ databases">
        <title>Protein family content uncovers lineage relationships and bacterial pathway maintenance mechanisms in DPANN archaea.</title>
        <authorList>
            <person name="Castelle C.J."/>
            <person name="Meheust R."/>
            <person name="Jaffe A.L."/>
            <person name="Seitz K."/>
            <person name="Gong X."/>
            <person name="Baker B.J."/>
            <person name="Banfield J.F."/>
        </authorList>
    </citation>
    <scope>NUCLEOTIDE SEQUENCE</scope>
    <source>
        <strain evidence="2">RIFCSPLOWO2_01_FULL_AR10_48_17</strain>
    </source>
</reference>
<protein>
    <submittedName>
        <fullName evidence="2">Uncharacterized protein</fullName>
    </submittedName>
</protein>